<organism evidence="3 4">
    <name type="scientific">Mucilaginibacter corticis</name>
    <dbReference type="NCBI Taxonomy" id="2597670"/>
    <lineage>
        <taxon>Bacteria</taxon>
        <taxon>Pseudomonadati</taxon>
        <taxon>Bacteroidota</taxon>
        <taxon>Sphingobacteriia</taxon>
        <taxon>Sphingobacteriales</taxon>
        <taxon>Sphingobacteriaceae</taxon>
        <taxon>Mucilaginibacter</taxon>
    </lineage>
</organism>
<evidence type="ECO:0000313" key="3">
    <source>
        <dbReference type="EMBL" id="TSJ43163.1"/>
    </source>
</evidence>
<proteinExistence type="predicted"/>
<evidence type="ECO:0000259" key="2">
    <source>
        <dbReference type="SMART" id="SM00245"/>
    </source>
</evidence>
<dbReference type="GO" id="GO:0030288">
    <property type="term" value="C:outer membrane-bounded periplasmic space"/>
    <property type="evidence" value="ECO:0007669"/>
    <property type="project" value="TreeGrafter"/>
</dbReference>
<accession>A0A556MTB0</accession>
<dbReference type="Gene3D" id="3.90.226.10">
    <property type="entry name" value="2-enoyl-CoA Hydratase, Chain A, domain 1"/>
    <property type="match status" value="1"/>
</dbReference>
<dbReference type="Proteomes" id="UP000318733">
    <property type="component" value="Unassembled WGS sequence"/>
</dbReference>
<dbReference type="OrthoDB" id="5480566at2"/>
<dbReference type="SMART" id="SM00245">
    <property type="entry name" value="TSPc"/>
    <property type="match status" value="1"/>
</dbReference>
<feature type="domain" description="Tail specific protease" evidence="2">
    <location>
        <begin position="199"/>
        <end position="443"/>
    </location>
</feature>
<dbReference type="EMBL" id="VLPK01000001">
    <property type="protein sequence ID" value="TSJ43163.1"/>
    <property type="molecule type" value="Genomic_DNA"/>
</dbReference>
<feature type="chain" id="PRO_5022134331" description="Tail specific protease domain-containing protein" evidence="1">
    <location>
        <begin position="21"/>
        <end position="460"/>
    </location>
</feature>
<dbReference type="InterPro" id="IPR005151">
    <property type="entry name" value="Tail-specific_protease"/>
</dbReference>
<dbReference type="PANTHER" id="PTHR32060">
    <property type="entry name" value="TAIL-SPECIFIC PROTEASE"/>
    <property type="match status" value="1"/>
</dbReference>
<dbReference type="GO" id="GO:0008236">
    <property type="term" value="F:serine-type peptidase activity"/>
    <property type="evidence" value="ECO:0007669"/>
    <property type="project" value="InterPro"/>
</dbReference>
<protein>
    <recommendedName>
        <fullName evidence="2">Tail specific protease domain-containing protein</fullName>
    </recommendedName>
</protein>
<evidence type="ECO:0000256" key="1">
    <source>
        <dbReference type="SAM" id="SignalP"/>
    </source>
</evidence>
<name>A0A556MTB0_9SPHI</name>
<dbReference type="SUPFAM" id="SSF52096">
    <property type="entry name" value="ClpP/crotonase"/>
    <property type="match status" value="1"/>
</dbReference>
<reference evidence="3 4" key="1">
    <citation type="submission" date="2019-07" db="EMBL/GenBank/DDBJ databases">
        <authorList>
            <person name="Huq M.A."/>
        </authorList>
    </citation>
    <scope>NUCLEOTIDE SEQUENCE [LARGE SCALE GENOMIC DNA]</scope>
    <source>
        <strain evidence="3 4">MAH-19</strain>
    </source>
</reference>
<dbReference type="GO" id="GO:0006508">
    <property type="term" value="P:proteolysis"/>
    <property type="evidence" value="ECO:0007669"/>
    <property type="project" value="InterPro"/>
</dbReference>
<sequence length="460" mass="52279">MTKKIFLATLFVLLSSISFAQTKYTPAEMRQDIDSLVKYLQDVHPNPFYRYPKNKFLKDIELVKSGFTGSLNKIDLYLRIESLLGHLEDGHTDLAFPVDYYDSDPFIFPYNVKLSTKKPFITCKSASSVIQSQLPAGAEIISINTIPAQTIVNDIVNVNTGENRLFRAEFGASKFDFYLEALYKLDGIYHIKYKIRGTAKTVTIHGLRKSRLDALHKNEKATNEKAEPIYSAKFLTKNKTALINFKSFDWEGFPQFMDTTFKQLKEKNIQHLIINLIDNGGGDSDIGDEFFQYLLDTPFTQYAKILEKNSEPLKNRLRDHSKGKVFSDADKTILAKPNGSVDTVYCDKIAIRKNPLRYNGQVILLTNIETYSSAADFAQCFKYYKRGIIIGEETGGLVKSYGDIVPVYLPNSKLKLVISSKLYYNAGAAEQDWHGVIPDIQTTADNALQRAFEYIDNQRK</sequence>
<feature type="signal peptide" evidence="1">
    <location>
        <begin position="1"/>
        <end position="20"/>
    </location>
</feature>
<dbReference type="AlphaFoldDB" id="A0A556MTB0"/>
<gene>
    <name evidence="3" type="ORF">FO440_02940</name>
</gene>
<dbReference type="RefSeq" id="WP_144246728.1">
    <property type="nucleotide sequence ID" value="NZ_VLPK01000001.1"/>
</dbReference>
<comment type="caution">
    <text evidence="3">The sequence shown here is derived from an EMBL/GenBank/DDBJ whole genome shotgun (WGS) entry which is preliminary data.</text>
</comment>
<dbReference type="GO" id="GO:0007165">
    <property type="term" value="P:signal transduction"/>
    <property type="evidence" value="ECO:0007669"/>
    <property type="project" value="TreeGrafter"/>
</dbReference>
<evidence type="ECO:0000313" key="4">
    <source>
        <dbReference type="Proteomes" id="UP000318733"/>
    </source>
</evidence>
<dbReference type="Pfam" id="PF03572">
    <property type="entry name" value="Peptidase_S41"/>
    <property type="match status" value="1"/>
</dbReference>
<dbReference type="InterPro" id="IPR029045">
    <property type="entry name" value="ClpP/crotonase-like_dom_sf"/>
</dbReference>
<dbReference type="PANTHER" id="PTHR32060:SF30">
    <property type="entry name" value="CARBOXY-TERMINAL PROCESSING PROTEASE CTPA"/>
    <property type="match status" value="1"/>
</dbReference>
<keyword evidence="1" id="KW-0732">Signal</keyword>
<dbReference type="GO" id="GO:0004175">
    <property type="term" value="F:endopeptidase activity"/>
    <property type="evidence" value="ECO:0007669"/>
    <property type="project" value="TreeGrafter"/>
</dbReference>
<keyword evidence="4" id="KW-1185">Reference proteome</keyword>